<accession>A0A6J6Q088</accession>
<dbReference type="AlphaFoldDB" id="A0A6J6Q088"/>
<protein>
    <submittedName>
        <fullName evidence="2">Unannotated protein</fullName>
    </submittedName>
</protein>
<feature type="region of interest" description="Disordered" evidence="1">
    <location>
        <begin position="1"/>
        <end position="21"/>
    </location>
</feature>
<evidence type="ECO:0000313" key="2">
    <source>
        <dbReference type="EMBL" id="CAB4702773.1"/>
    </source>
</evidence>
<reference evidence="2" key="1">
    <citation type="submission" date="2020-05" db="EMBL/GenBank/DDBJ databases">
        <authorList>
            <person name="Chiriac C."/>
            <person name="Salcher M."/>
            <person name="Ghai R."/>
            <person name="Kavagutti S V."/>
        </authorList>
    </citation>
    <scope>NUCLEOTIDE SEQUENCE</scope>
</reference>
<sequence>MPAVPEESPTIETLSPTTTDFGPSSRALIAVTITPSSVMHVVRPRSTVVTRALIALA</sequence>
<organism evidence="2">
    <name type="scientific">freshwater metagenome</name>
    <dbReference type="NCBI Taxonomy" id="449393"/>
    <lineage>
        <taxon>unclassified sequences</taxon>
        <taxon>metagenomes</taxon>
        <taxon>ecological metagenomes</taxon>
    </lineage>
</organism>
<evidence type="ECO:0000256" key="1">
    <source>
        <dbReference type="SAM" id="MobiDB-lite"/>
    </source>
</evidence>
<feature type="compositionally biased region" description="Polar residues" evidence="1">
    <location>
        <begin position="10"/>
        <end position="21"/>
    </location>
</feature>
<name>A0A6J6Q088_9ZZZZ</name>
<dbReference type="EMBL" id="CAEZXT010000060">
    <property type="protein sequence ID" value="CAB4702773.1"/>
    <property type="molecule type" value="Genomic_DNA"/>
</dbReference>
<gene>
    <name evidence="2" type="ORF">UFOPK2589_00924</name>
</gene>
<proteinExistence type="predicted"/>